<comment type="similarity">
    <text evidence="2 8">Belongs to the 4-toluene sulfonate uptake permease (TSUP) (TC 2.A.102) family.</text>
</comment>
<evidence type="ECO:0000256" key="4">
    <source>
        <dbReference type="ARBA" id="ARBA00022475"/>
    </source>
</evidence>
<dbReference type="PANTHER" id="PTHR30269:SF37">
    <property type="entry name" value="MEMBRANE TRANSPORTER PROTEIN"/>
    <property type="match status" value="1"/>
</dbReference>
<feature type="transmembrane region" description="Helical" evidence="8">
    <location>
        <begin position="223"/>
        <end position="241"/>
    </location>
</feature>
<feature type="transmembrane region" description="Helical" evidence="8">
    <location>
        <begin position="76"/>
        <end position="94"/>
    </location>
</feature>
<evidence type="ECO:0000256" key="5">
    <source>
        <dbReference type="ARBA" id="ARBA00022692"/>
    </source>
</evidence>
<dbReference type="InterPro" id="IPR052017">
    <property type="entry name" value="TSUP"/>
</dbReference>
<accession>A0A9W5Y043</accession>
<dbReference type="RefSeq" id="WP_261851153.1">
    <property type="nucleotide sequence ID" value="NZ_BQXY01000001.1"/>
</dbReference>
<dbReference type="GO" id="GO:0005886">
    <property type="term" value="C:plasma membrane"/>
    <property type="evidence" value="ECO:0007669"/>
    <property type="project" value="UniProtKB-SubCell"/>
</dbReference>
<feature type="transmembrane region" description="Helical" evidence="8">
    <location>
        <begin position="130"/>
        <end position="156"/>
    </location>
</feature>
<feature type="transmembrane region" description="Helical" evidence="8">
    <location>
        <begin position="100"/>
        <end position="118"/>
    </location>
</feature>
<keyword evidence="6 8" id="KW-1133">Transmembrane helix</keyword>
<dbReference type="Pfam" id="PF01925">
    <property type="entry name" value="TauE"/>
    <property type="match status" value="1"/>
</dbReference>
<name>A0A9W5Y043_9CLOT</name>
<reference evidence="9" key="1">
    <citation type="journal article" date="2023" name="Int. J. Syst. Evol. Microbiol.">
        <title>&lt;i&gt;Clostridium folliculivorans&lt;/i&gt; sp. nov., isolated from soil samples of an organic paddy in Japan.</title>
        <authorList>
            <person name="Tazawa J."/>
            <person name="Kobayashi H."/>
            <person name="Tanizawa Y."/>
            <person name="Uchino A."/>
            <person name="Tanaka F."/>
            <person name="Urashima Y."/>
            <person name="Miura S."/>
            <person name="Sakamoto M."/>
            <person name="Ohkuma M."/>
            <person name="Tohno M."/>
        </authorList>
    </citation>
    <scope>NUCLEOTIDE SEQUENCE</scope>
    <source>
        <strain evidence="9">D1-1</strain>
    </source>
</reference>
<evidence type="ECO:0000256" key="7">
    <source>
        <dbReference type="ARBA" id="ARBA00023136"/>
    </source>
</evidence>
<dbReference type="Proteomes" id="UP001057868">
    <property type="component" value="Unassembled WGS sequence"/>
</dbReference>
<evidence type="ECO:0000313" key="9">
    <source>
        <dbReference type="EMBL" id="GKU24130.1"/>
    </source>
</evidence>
<evidence type="ECO:0000313" key="10">
    <source>
        <dbReference type="Proteomes" id="UP001057868"/>
    </source>
</evidence>
<organism evidence="9 10">
    <name type="scientific">Clostridium folliculivorans</name>
    <dbReference type="NCBI Taxonomy" id="2886038"/>
    <lineage>
        <taxon>Bacteria</taxon>
        <taxon>Bacillati</taxon>
        <taxon>Bacillota</taxon>
        <taxon>Clostridia</taxon>
        <taxon>Eubacteriales</taxon>
        <taxon>Clostridiaceae</taxon>
        <taxon>Clostridium</taxon>
    </lineage>
</organism>
<evidence type="ECO:0000256" key="6">
    <source>
        <dbReference type="ARBA" id="ARBA00022989"/>
    </source>
</evidence>
<evidence type="ECO:0000256" key="1">
    <source>
        <dbReference type="ARBA" id="ARBA00004651"/>
    </source>
</evidence>
<keyword evidence="7 8" id="KW-0472">Membrane</keyword>
<keyword evidence="10" id="KW-1185">Reference proteome</keyword>
<proteinExistence type="inferred from homology"/>
<keyword evidence="4 8" id="KW-1003">Cell membrane</keyword>
<sequence length="243" mass="25775">MNLHFSYAYILLFIGSFIAAAISGAAGFGGALLLLPLLTKTIGTTYAVPILTIAQLIGNASRAFMSFKQIKWKPVGYFTVGAIPMAFLGAFSFVKVSENIINRGIGITVILFVILKYFKILKFKPSNITLLIGGGVTGLLSGLVGSAGPIGAALFLSLNLPATSYVSSEAVTAVAMHITKTIVYQKYLGIGLQALGTGLFMGLAMIFGTWTGKKTIEKMPKELFIKLVGILLIIMGLQMVISP</sequence>
<dbReference type="PANTHER" id="PTHR30269">
    <property type="entry name" value="TRANSMEMBRANE PROTEIN YFCA"/>
    <property type="match status" value="1"/>
</dbReference>
<keyword evidence="5 8" id="KW-0812">Transmembrane</keyword>
<comment type="subcellular location">
    <subcellularLocation>
        <location evidence="1 8">Cell membrane</location>
        <topology evidence="1 8">Multi-pass membrane protein</topology>
    </subcellularLocation>
</comment>
<feature type="transmembrane region" description="Helical" evidence="8">
    <location>
        <begin position="190"/>
        <end position="211"/>
    </location>
</feature>
<feature type="transmembrane region" description="Helical" evidence="8">
    <location>
        <begin position="7"/>
        <end position="34"/>
    </location>
</feature>
<dbReference type="InterPro" id="IPR002781">
    <property type="entry name" value="TM_pro_TauE-like"/>
</dbReference>
<dbReference type="AlphaFoldDB" id="A0A9W5Y043"/>
<dbReference type="EMBL" id="BQXY01000001">
    <property type="protein sequence ID" value="GKU24130.1"/>
    <property type="molecule type" value="Genomic_DNA"/>
</dbReference>
<gene>
    <name evidence="9" type="ORF">CFOLD11_09560</name>
</gene>
<evidence type="ECO:0000256" key="8">
    <source>
        <dbReference type="RuleBase" id="RU363041"/>
    </source>
</evidence>
<keyword evidence="3" id="KW-0813">Transport</keyword>
<evidence type="ECO:0000256" key="3">
    <source>
        <dbReference type="ARBA" id="ARBA00022448"/>
    </source>
</evidence>
<comment type="caution">
    <text evidence="9">The sequence shown here is derived from an EMBL/GenBank/DDBJ whole genome shotgun (WGS) entry which is preliminary data.</text>
</comment>
<protein>
    <recommendedName>
        <fullName evidence="8">Probable membrane transporter protein</fullName>
    </recommendedName>
</protein>
<evidence type="ECO:0000256" key="2">
    <source>
        <dbReference type="ARBA" id="ARBA00009142"/>
    </source>
</evidence>